<name>A0A8H4T2V3_9HYPO</name>
<protein>
    <recommendedName>
        <fullName evidence="5">Extracellular membrane protein CFEM domain-containing protein</fullName>
    </recommendedName>
</protein>
<dbReference type="Proteomes" id="UP000622797">
    <property type="component" value="Unassembled WGS sequence"/>
</dbReference>
<comment type="caution">
    <text evidence="3">The sequence shown here is derived from an EMBL/GenBank/DDBJ whole genome shotgun (WGS) entry which is preliminary data.</text>
</comment>
<evidence type="ECO:0000256" key="2">
    <source>
        <dbReference type="SAM" id="SignalP"/>
    </source>
</evidence>
<gene>
    <name evidence="3" type="ORF">FSARC_13260</name>
</gene>
<dbReference type="EMBL" id="JABEXW010000976">
    <property type="protein sequence ID" value="KAF4950249.1"/>
    <property type="molecule type" value="Genomic_DNA"/>
</dbReference>
<accession>A0A8H4T2V3</accession>
<dbReference type="PROSITE" id="PS51257">
    <property type="entry name" value="PROKAR_LIPOPROTEIN"/>
    <property type="match status" value="1"/>
</dbReference>
<feature type="signal peptide" evidence="2">
    <location>
        <begin position="1"/>
        <end position="18"/>
    </location>
</feature>
<feature type="compositionally biased region" description="Basic and acidic residues" evidence="1">
    <location>
        <begin position="117"/>
        <end position="135"/>
    </location>
</feature>
<feature type="region of interest" description="Disordered" evidence="1">
    <location>
        <begin position="107"/>
        <end position="147"/>
    </location>
</feature>
<evidence type="ECO:0000313" key="3">
    <source>
        <dbReference type="EMBL" id="KAF4950249.1"/>
    </source>
</evidence>
<keyword evidence="4" id="KW-1185">Reference proteome</keyword>
<evidence type="ECO:0000256" key="1">
    <source>
        <dbReference type="SAM" id="MobiDB-lite"/>
    </source>
</evidence>
<dbReference type="AlphaFoldDB" id="A0A8H4T2V3"/>
<sequence>MTRLLVLLAVCLFTAVRASNPVFGGYVSSSCDSCLDETYQSCAGDYKTRPYATCICDPGLNEPANVSAAWFRYCVMFFKDMCPAAKEYIETDTFDKHCSEEAIAAGGIGEKEDGDSDTDKDSESNTDADERKTGDTSETSAATQTTNGATPTFIPAWAIVAGLALQLIIT</sequence>
<reference evidence="3" key="2">
    <citation type="submission" date="2020-05" db="EMBL/GenBank/DDBJ databases">
        <authorList>
            <person name="Kim H.-S."/>
            <person name="Proctor R.H."/>
            <person name="Brown D.W."/>
        </authorList>
    </citation>
    <scope>NUCLEOTIDE SEQUENCE</scope>
    <source>
        <strain evidence="3">NRRL 20472</strain>
    </source>
</reference>
<evidence type="ECO:0008006" key="5">
    <source>
        <dbReference type="Google" id="ProtNLM"/>
    </source>
</evidence>
<feature type="chain" id="PRO_5035002990" description="Extracellular membrane protein CFEM domain-containing protein" evidence="2">
    <location>
        <begin position="19"/>
        <end position="170"/>
    </location>
</feature>
<keyword evidence="2" id="KW-0732">Signal</keyword>
<organism evidence="3 4">
    <name type="scientific">Fusarium sarcochroum</name>
    <dbReference type="NCBI Taxonomy" id="1208366"/>
    <lineage>
        <taxon>Eukaryota</taxon>
        <taxon>Fungi</taxon>
        <taxon>Dikarya</taxon>
        <taxon>Ascomycota</taxon>
        <taxon>Pezizomycotina</taxon>
        <taxon>Sordariomycetes</taxon>
        <taxon>Hypocreomycetidae</taxon>
        <taxon>Hypocreales</taxon>
        <taxon>Nectriaceae</taxon>
        <taxon>Fusarium</taxon>
        <taxon>Fusarium lateritium species complex</taxon>
    </lineage>
</organism>
<reference evidence="3" key="1">
    <citation type="journal article" date="2020" name="BMC Genomics">
        <title>Correction to: Identification and distribution of gene clusters required for synthesis of sphingolipid metabolism inhibitors in diverse species of the filamentous fungus Fusarium.</title>
        <authorList>
            <person name="Kim H.S."/>
            <person name="Lohmar J.M."/>
            <person name="Busman M."/>
            <person name="Brown D.W."/>
            <person name="Naumann T.A."/>
            <person name="Divon H.H."/>
            <person name="Lysoe E."/>
            <person name="Uhlig S."/>
            <person name="Proctor R.H."/>
        </authorList>
    </citation>
    <scope>NUCLEOTIDE SEQUENCE</scope>
    <source>
        <strain evidence="3">NRRL 20472</strain>
    </source>
</reference>
<dbReference type="OrthoDB" id="4870036at2759"/>
<proteinExistence type="predicted"/>
<feature type="compositionally biased region" description="Polar residues" evidence="1">
    <location>
        <begin position="136"/>
        <end position="147"/>
    </location>
</feature>
<evidence type="ECO:0000313" key="4">
    <source>
        <dbReference type="Proteomes" id="UP000622797"/>
    </source>
</evidence>